<sequence>MQEVDLRVDCAAGCGIAEIIPRRGRPAARDREERGSDSAATAPTRGQSGLGSKSVPLQMREVDLHVDCAAGRTTAEVSMLRRRRGIWSGGLIVEPDVGEQGRETGETACTPGGEIRAVSRAESFVSHEGSGGERYLFHPGRGGGGRGGGRGGGEEDLPRRIRHGRRARTRAQVEVADLDPDPHVADAQALLEVALCIFHVPTPPSQSRSRRAPGFLASLGRTMK</sequence>
<dbReference type="AlphaFoldDB" id="A0A811RNN7"/>
<comment type="caution">
    <text evidence="2">The sequence shown here is derived from an EMBL/GenBank/DDBJ whole genome shotgun (WGS) entry which is preliminary data.</text>
</comment>
<keyword evidence="3" id="KW-1185">Reference proteome</keyword>
<protein>
    <submittedName>
        <fullName evidence="2">Uncharacterized protein</fullName>
    </submittedName>
</protein>
<proteinExistence type="predicted"/>
<feature type="region of interest" description="Disordered" evidence="1">
    <location>
        <begin position="23"/>
        <end position="55"/>
    </location>
</feature>
<feature type="region of interest" description="Disordered" evidence="1">
    <location>
        <begin position="129"/>
        <end position="167"/>
    </location>
</feature>
<name>A0A811RNN7_9POAL</name>
<accession>A0A811RNN7</accession>
<feature type="compositionally biased region" description="Gly residues" evidence="1">
    <location>
        <begin position="140"/>
        <end position="151"/>
    </location>
</feature>
<reference evidence="2" key="1">
    <citation type="submission" date="2020-10" db="EMBL/GenBank/DDBJ databases">
        <authorList>
            <person name="Han B."/>
            <person name="Lu T."/>
            <person name="Zhao Q."/>
            <person name="Huang X."/>
            <person name="Zhao Y."/>
        </authorList>
    </citation>
    <scope>NUCLEOTIDE SEQUENCE</scope>
</reference>
<dbReference type="Proteomes" id="UP000604825">
    <property type="component" value="Unassembled WGS sequence"/>
</dbReference>
<gene>
    <name evidence="2" type="ORF">NCGR_LOCUS55432</name>
</gene>
<dbReference type="EMBL" id="CAJGYO010000016">
    <property type="protein sequence ID" value="CAD6272157.1"/>
    <property type="molecule type" value="Genomic_DNA"/>
</dbReference>
<feature type="compositionally biased region" description="Polar residues" evidence="1">
    <location>
        <begin position="38"/>
        <end position="51"/>
    </location>
</feature>
<evidence type="ECO:0000256" key="1">
    <source>
        <dbReference type="SAM" id="MobiDB-lite"/>
    </source>
</evidence>
<feature type="compositionally biased region" description="Basic and acidic residues" evidence="1">
    <location>
        <begin position="27"/>
        <end position="36"/>
    </location>
</feature>
<evidence type="ECO:0000313" key="3">
    <source>
        <dbReference type="Proteomes" id="UP000604825"/>
    </source>
</evidence>
<evidence type="ECO:0000313" key="2">
    <source>
        <dbReference type="EMBL" id="CAD6272157.1"/>
    </source>
</evidence>
<organism evidence="2 3">
    <name type="scientific">Miscanthus lutarioriparius</name>
    <dbReference type="NCBI Taxonomy" id="422564"/>
    <lineage>
        <taxon>Eukaryota</taxon>
        <taxon>Viridiplantae</taxon>
        <taxon>Streptophyta</taxon>
        <taxon>Embryophyta</taxon>
        <taxon>Tracheophyta</taxon>
        <taxon>Spermatophyta</taxon>
        <taxon>Magnoliopsida</taxon>
        <taxon>Liliopsida</taxon>
        <taxon>Poales</taxon>
        <taxon>Poaceae</taxon>
        <taxon>PACMAD clade</taxon>
        <taxon>Panicoideae</taxon>
        <taxon>Andropogonodae</taxon>
        <taxon>Andropogoneae</taxon>
        <taxon>Saccharinae</taxon>
        <taxon>Miscanthus</taxon>
    </lineage>
</organism>
<feature type="region of interest" description="Disordered" evidence="1">
    <location>
        <begin position="203"/>
        <end position="224"/>
    </location>
</feature>